<dbReference type="Pfam" id="PF02194">
    <property type="entry name" value="PXA"/>
    <property type="match status" value="1"/>
</dbReference>
<comment type="caution">
    <text evidence="5">The sequence shown here is derived from an EMBL/GenBank/DDBJ whole genome shotgun (WGS) entry which is preliminary data.</text>
</comment>
<dbReference type="SMART" id="SM00313">
    <property type="entry name" value="PXA"/>
    <property type="match status" value="1"/>
</dbReference>
<feature type="compositionally biased region" description="Low complexity" evidence="3">
    <location>
        <begin position="652"/>
        <end position="666"/>
    </location>
</feature>
<feature type="region of interest" description="Disordered" evidence="3">
    <location>
        <begin position="538"/>
        <end position="614"/>
    </location>
</feature>
<feature type="compositionally biased region" description="Low complexity" evidence="3">
    <location>
        <begin position="550"/>
        <end position="560"/>
    </location>
</feature>
<name>A0AAD6HWQ0_9EURO</name>
<dbReference type="InterPro" id="IPR051837">
    <property type="entry name" value="SortingNexin/PXDomain-PKLike"/>
</dbReference>
<protein>
    <recommendedName>
        <fullName evidence="4">PXA domain-containing protein</fullName>
    </recommendedName>
</protein>
<feature type="region of interest" description="Disordered" evidence="3">
    <location>
        <begin position="1"/>
        <end position="61"/>
    </location>
</feature>
<dbReference type="PANTHER" id="PTHR22999:SF23">
    <property type="entry name" value="SORTING NEXIN-16"/>
    <property type="match status" value="1"/>
</dbReference>
<reference evidence="5" key="2">
    <citation type="submission" date="2023-01" db="EMBL/GenBank/DDBJ databases">
        <authorList>
            <person name="Petersen C."/>
        </authorList>
    </citation>
    <scope>NUCLEOTIDE SEQUENCE</scope>
    <source>
        <strain evidence="5">IBT 17514</strain>
    </source>
</reference>
<evidence type="ECO:0000313" key="5">
    <source>
        <dbReference type="EMBL" id="KAJ5740433.1"/>
    </source>
</evidence>
<dbReference type="PANTHER" id="PTHR22999">
    <property type="entry name" value="PX SERINE/THREONINE KINASE PXK"/>
    <property type="match status" value="1"/>
</dbReference>
<organism evidence="5 6">
    <name type="scientific">Penicillium malachiteum</name>
    <dbReference type="NCBI Taxonomy" id="1324776"/>
    <lineage>
        <taxon>Eukaryota</taxon>
        <taxon>Fungi</taxon>
        <taxon>Dikarya</taxon>
        <taxon>Ascomycota</taxon>
        <taxon>Pezizomycotina</taxon>
        <taxon>Eurotiomycetes</taxon>
        <taxon>Eurotiomycetidae</taxon>
        <taxon>Eurotiales</taxon>
        <taxon>Aspergillaceae</taxon>
        <taxon>Penicillium</taxon>
    </lineage>
</organism>
<dbReference type="Proteomes" id="UP001215712">
    <property type="component" value="Unassembled WGS sequence"/>
</dbReference>
<evidence type="ECO:0000256" key="2">
    <source>
        <dbReference type="ARBA" id="ARBA00022490"/>
    </source>
</evidence>
<feature type="compositionally biased region" description="Polar residues" evidence="3">
    <location>
        <begin position="577"/>
        <end position="614"/>
    </location>
</feature>
<feature type="region of interest" description="Disordered" evidence="3">
    <location>
        <begin position="645"/>
        <end position="676"/>
    </location>
</feature>
<dbReference type="GO" id="GO:0035091">
    <property type="term" value="F:phosphatidylinositol binding"/>
    <property type="evidence" value="ECO:0007669"/>
    <property type="project" value="TreeGrafter"/>
</dbReference>
<evidence type="ECO:0000313" key="6">
    <source>
        <dbReference type="Proteomes" id="UP001215712"/>
    </source>
</evidence>
<gene>
    <name evidence="5" type="ORF">N7493_000305</name>
</gene>
<reference evidence="5" key="1">
    <citation type="journal article" date="2023" name="IMA Fungus">
        <title>Comparative genomic study of the Penicillium genus elucidates a diverse pangenome and 15 lateral gene transfer events.</title>
        <authorList>
            <person name="Petersen C."/>
            <person name="Sorensen T."/>
            <person name="Nielsen M.R."/>
            <person name="Sondergaard T.E."/>
            <person name="Sorensen J.L."/>
            <person name="Fitzpatrick D.A."/>
            <person name="Frisvad J.C."/>
            <person name="Nielsen K.L."/>
        </authorList>
    </citation>
    <scope>NUCLEOTIDE SEQUENCE</scope>
    <source>
        <strain evidence="5">IBT 17514</strain>
    </source>
</reference>
<dbReference type="GO" id="GO:0045022">
    <property type="term" value="P:early endosome to late endosome transport"/>
    <property type="evidence" value="ECO:0007669"/>
    <property type="project" value="TreeGrafter"/>
</dbReference>
<dbReference type="AlphaFoldDB" id="A0AAD6HWQ0"/>
<dbReference type="PROSITE" id="PS51207">
    <property type="entry name" value="PXA"/>
    <property type="match status" value="1"/>
</dbReference>
<feature type="compositionally biased region" description="Polar residues" evidence="3">
    <location>
        <begin position="538"/>
        <end position="549"/>
    </location>
</feature>
<dbReference type="GO" id="GO:0005770">
    <property type="term" value="C:late endosome"/>
    <property type="evidence" value="ECO:0007669"/>
    <property type="project" value="TreeGrafter"/>
</dbReference>
<accession>A0AAD6HWQ0</accession>
<dbReference type="InterPro" id="IPR003114">
    <property type="entry name" value="Phox_assoc"/>
</dbReference>
<feature type="domain" description="PXA" evidence="4">
    <location>
        <begin position="96"/>
        <end position="282"/>
    </location>
</feature>
<proteinExistence type="predicted"/>
<sequence>MTDPLRPGLQPISHLKAGPTTSSSRSTALPSNHQPLQRPASRLRTQRSSHREDVSDGTGERATSALIRRVLCPQTSSHGASSPQPLGELLPPLTSSNDVDRQLYAILAIIFKEFVYSWYSKITPDQALVNEILQVVAHCTRALEQRIREIDAAQLLLDEIPALVEAHIISYRLSKKQSYLSGLPTSHRALYHELNPHPGLSPVPDSADPETITAQSENEAVYRRLLAHGALAVLLPTEELENSSLRTLVGDIIADLILGKEVGGRVCEPVFFYEIITKLTVIMKDRKSPTDTSPANDIPANRLEKFGLLSDSDESTSPSSYSQSQATAWMWKVLQFIYLGYVALRFIATGLFRVASNPEPGCSHGASVSFPAATPESPKEGVALSLSDSLTNKRPILEYRVASMVSQLFGVSYRMPWLSGLIALFQYLILAGPGQLGDTDGVLDRFLRETIEEYLLPPTLLPNLLLATRSTLFPANARPASVAVSVGNSSAPISAPHVSVPSLTSTGKALTISASAPSPVPNTAGNKVVLTGVAGNNVDKNNAGSNSQVSGAGLTSNSTSSGGGGGASNNSGDQHHQLPTVTILSPGSTISEPTAEFNKSTASPSRSDKQPSSTEIAAIKRQCASNLLALIPSNIAQTFFGVPVSSRRDRTCSTTTENSSLTTTTSPSPPPEKEGG</sequence>
<evidence type="ECO:0000256" key="3">
    <source>
        <dbReference type="SAM" id="MobiDB-lite"/>
    </source>
</evidence>
<comment type="subcellular location">
    <subcellularLocation>
        <location evidence="1">Cytoplasm</location>
    </subcellularLocation>
</comment>
<evidence type="ECO:0000259" key="4">
    <source>
        <dbReference type="PROSITE" id="PS51207"/>
    </source>
</evidence>
<dbReference type="EMBL" id="JAQJAN010000001">
    <property type="protein sequence ID" value="KAJ5740433.1"/>
    <property type="molecule type" value="Genomic_DNA"/>
</dbReference>
<dbReference type="GO" id="GO:0005769">
    <property type="term" value="C:early endosome"/>
    <property type="evidence" value="ECO:0007669"/>
    <property type="project" value="TreeGrafter"/>
</dbReference>
<evidence type="ECO:0000256" key="1">
    <source>
        <dbReference type="ARBA" id="ARBA00004496"/>
    </source>
</evidence>
<keyword evidence="6" id="KW-1185">Reference proteome</keyword>
<feature type="compositionally biased region" description="Polar residues" evidence="3">
    <location>
        <begin position="19"/>
        <end position="35"/>
    </location>
</feature>
<keyword evidence="2" id="KW-0963">Cytoplasm</keyword>